<evidence type="ECO:0000313" key="2">
    <source>
        <dbReference type="Proteomes" id="UP000037267"/>
    </source>
</evidence>
<sequence>MMSIIEKVLGILISLLSIAKLLIELELKNKERSFKKKKRKIKGKKSPLILIKHYIKHLRKYEAKILNYIHSFFL</sequence>
<dbReference type="Proteomes" id="UP000037267">
    <property type="component" value="Unassembled WGS sequence"/>
</dbReference>
<keyword evidence="2" id="KW-1185">Reference proteome</keyword>
<proteinExistence type="predicted"/>
<organism evidence="1 2">
    <name type="scientific">Gottschalkia purinilytica</name>
    <name type="common">Clostridium purinilyticum</name>
    <dbReference type="NCBI Taxonomy" id="1503"/>
    <lineage>
        <taxon>Bacteria</taxon>
        <taxon>Bacillati</taxon>
        <taxon>Bacillota</taxon>
        <taxon>Tissierellia</taxon>
        <taxon>Tissierellales</taxon>
        <taxon>Gottschalkiaceae</taxon>
        <taxon>Gottschalkia</taxon>
    </lineage>
</organism>
<dbReference type="EMBL" id="LGSS01000005">
    <property type="protein sequence ID" value="KNF08943.1"/>
    <property type="molecule type" value="Genomic_DNA"/>
</dbReference>
<accession>A0A0L0WBR5</accession>
<dbReference type="AlphaFoldDB" id="A0A0L0WBR5"/>
<reference evidence="2" key="1">
    <citation type="submission" date="2015-07" db="EMBL/GenBank/DDBJ databases">
        <title>Draft genome sequence of the purine-degrading Gottschalkia purinilyticum DSM 1384 (formerly Clostridium purinilyticum).</title>
        <authorList>
            <person name="Poehlein A."/>
            <person name="Schiel-Bengelsdorf B."/>
            <person name="Bengelsdorf F.R."/>
            <person name="Daniel R."/>
            <person name="Duerre P."/>
        </authorList>
    </citation>
    <scope>NUCLEOTIDE SEQUENCE [LARGE SCALE GENOMIC DNA]</scope>
    <source>
        <strain evidence="2">DSM 1384</strain>
    </source>
</reference>
<protein>
    <submittedName>
        <fullName evidence="1">Uncharacterized protein</fullName>
    </submittedName>
</protein>
<gene>
    <name evidence="1" type="ORF">CLPU_5c02500</name>
</gene>
<comment type="caution">
    <text evidence="1">The sequence shown here is derived from an EMBL/GenBank/DDBJ whole genome shotgun (WGS) entry which is preliminary data.</text>
</comment>
<evidence type="ECO:0000313" key="1">
    <source>
        <dbReference type="EMBL" id="KNF08943.1"/>
    </source>
</evidence>
<name>A0A0L0WBR5_GOTPU</name>